<dbReference type="CDD" id="cd06661">
    <property type="entry name" value="GGCT_like"/>
    <property type="match status" value="1"/>
</dbReference>
<dbReference type="Gene3D" id="3.10.490.10">
    <property type="entry name" value="Gamma-glutamyl cyclotransferase-like"/>
    <property type="match status" value="1"/>
</dbReference>
<dbReference type="AlphaFoldDB" id="A0A9D3YUY4"/>
<dbReference type="InterPro" id="IPR013024">
    <property type="entry name" value="GGCT-like"/>
</dbReference>
<dbReference type="GO" id="GO:0005829">
    <property type="term" value="C:cytosol"/>
    <property type="evidence" value="ECO:0007669"/>
    <property type="project" value="TreeGrafter"/>
</dbReference>
<dbReference type="SUPFAM" id="SSF110857">
    <property type="entry name" value="Gamma-glutamyl cyclotransferase-like"/>
    <property type="match status" value="1"/>
</dbReference>
<organism evidence="5 6">
    <name type="scientific">Dreissena polymorpha</name>
    <name type="common">Zebra mussel</name>
    <name type="synonym">Mytilus polymorpha</name>
    <dbReference type="NCBI Taxonomy" id="45954"/>
    <lineage>
        <taxon>Eukaryota</taxon>
        <taxon>Metazoa</taxon>
        <taxon>Spiralia</taxon>
        <taxon>Lophotrochozoa</taxon>
        <taxon>Mollusca</taxon>
        <taxon>Bivalvia</taxon>
        <taxon>Autobranchia</taxon>
        <taxon>Heteroconchia</taxon>
        <taxon>Euheterodonta</taxon>
        <taxon>Imparidentia</taxon>
        <taxon>Neoheterodontei</taxon>
        <taxon>Myida</taxon>
        <taxon>Dreissenoidea</taxon>
        <taxon>Dreissenidae</taxon>
        <taxon>Dreissena</taxon>
    </lineage>
</organism>
<evidence type="ECO:0000313" key="5">
    <source>
        <dbReference type="EMBL" id="KAH3704638.1"/>
    </source>
</evidence>
<evidence type="ECO:0000313" key="6">
    <source>
        <dbReference type="Proteomes" id="UP000828390"/>
    </source>
</evidence>
<dbReference type="PANTHER" id="PTHR12510:SF4">
    <property type="entry name" value="GAMMA-GLUTAMYLAMINECYCLOTRANSFERASE"/>
    <property type="match status" value="1"/>
</dbReference>
<evidence type="ECO:0000256" key="2">
    <source>
        <dbReference type="PIRSR" id="PIRSR639126-1"/>
    </source>
</evidence>
<dbReference type="GO" id="GO:0061929">
    <property type="term" value="F:gamma-glutamylaminecyclotransferase activity"/>
    <property type="evidence" value="ECO:0007669"/>
    <property type="project" value="InterPro"/>
</dbReference>
<dbReference type="InterPro" id="IPR009288">
    <property type="entry name" value="AIG2-like_dom"/>
</dbReference>
<feature type="domain" description="Gamma-glutamylcyclotransferase AIG2-like" evidence="4">
    <location>
        <begin position="13"/>
        <end position="97"/>
    </location>
</feature>
<sequence>MKDELGGTCELFKSGKAVTVMKYPLVVASRFNAPYLLYLPDQGHHVEGELYEVDKTRLEILDGLEAHPEFYERHKVHVTLDGTSGPEVEAQAYFLVKYRSYMLDLPFLKSYTSNVEGKRYVSPKDRPTGTLKYWHEVHTSHEKPEQ</sequence>
<dbReference type="Proteomes" id="UP000828390">
    <property type="component" value="Unassembled WGS sequence"/>
</dbReference>
<dbReference type="PANTHER" id="PTHR12510">
    <property type="entry name" value="TROPONIN C-AKIN-1 PROTEIN"/>
    <property type="match status" value="1"/>
</dbReference>
<comment type="caution">
    <text evidence="5">The sequence shown here is derived from an EMBL/GenBank/DDBJ whole genome shotgun (WGS) entry which is preliminary data.</text>
</comment>
<protein>
    <recommendedName>
        <fullName evidence="3">Gamma-glutamylcyclotransferase family protein</fullName>
    </recommendedName>
</protein>
<evidence type="ECO:0000256" key="1">
    <source>
        <dbReference type="ARBA" id="ARBA00008861"/>
    </source>
</evidence>
<dbReference type="Pfam" id="PF06094">
    <property type="entry name" value="GGACT"/>
    <property type="match status" value="1"/>
</dbReference>
<gene>
    <name evidence="5" type="ORF">DPMN_079697</name>
</gene>
<comment type="similarity">
    <text evidence="1 3">Belongs to the gamma-glutamylcyclotransferase family.</text>
</comment>
<feature type="active site" description="Proton acceptor" evidence="2">
    <location>
        <position position="65"/>
    </location>
</feature>
<name>A0A9D3YUY4_DREPO</name>
<evidence type="ECO:0000256" key="3">
    <source>
        <dbReference type="RuleBase" id="RU367036"/>
    </source>
</evidence>
<keyword evidence="6" id="KW-1185">Reference proteome</keyword>
<proteinExistence type="inferred from homology"/>
<dbReference type="InterPro" id="IPR039126">
    <property type="entry name" value="GGACT"/>
</dbReference>
<reference evidence="5" key="1">
    <citation type="journal article" date="2019" name="bioRxiv">
        <title>The Genome of the Zebra Mussel, Dreissena polymorpha: A Resource for Invasive Species Research.</title>
        <authorList>
            <person name="McCartney M.A."/>
            <person name="Auch B."/>
            <person name="Kono T."/>
            <person name="Mallez S."/>
            <person name="Zhang Y."/>
            <person name="Obille A."/>
            <person name="Becker A."/>
            <person name="Abrahante J.E."/>
            <person name="Garbe J."/>
            <person name="Badalamenti J.P."/>
            <person name="Herman A."/>
            <person name="Mangelson H."/>
            <person name="Liachko I."/>
            <person name="Sullivan S."/>
            <person name="Sone E.D."/>
            <person name="Koren S."/>
            <person name="Silverstein K.A.T."/>
            <person name="Beckman K.B."/>
            <person name="Gohl D.M."/>
        </authorList>
    </citation>
    <scope>NUCLEOTIDE SEQUENCE</scope>
    <source>
        <strain evidence="5">Duluth1</strain>
        <tissue evidence="5">Whole animal</tissue>
    </source>
</reference>
<reference evidence="5" key="2">
    <citation type="submission" date="2020-11" db="EMBL/GenBank/DDBJ databases">
        <authorList>
            <person name="McCartney M.A."/>
            <person name="Auch B."/>
            <person name="Kono T."/>
            <person name="Mallez S."/>
            <person name="Becker A."/>
            <person name="Gohl D.M."/>
            <person name="Silverstein K.A.T."/>
            <person name="Koren S."/>
            <person name="Bechman K.B."/>
            <person name="Herman A."/>
            <person name="Abrahante J.E."/>
            <person name="Garbe J."/>
        </authorList>
    </citation>
    <scope>NUCLEOTIDE SEQUENCE</scope>
    <source>
        <strain evidence="5">Duluth1</strain>
        <tissue evidence="5">Whole animal</tissue>
    </source>
</reference>
<evidence type="ECO:0000259" key="4">
    <source>
        <dbReference type="Pfam" id="PF06094"/>
    </source>
</evidence>
<dbReference type="EMBL" id="JAIWYP010000015">
    <property type="protein sequence ID" value="KAH3704638.1"/>
    <property type="molecule type" value="Genomic_DNA"/>
</dbReference>
<dbReference type="InterPro" id="IPR036568">
    <property type="entry name" value="GGCT-like_sf"/>
</dbReference>
<accession>A0A9D3YUY4</accession>